<dbReference type="GO" id="GO:0016787">
    <property type="term" value="F:hydrolase activity"/>
    <property type="evidence" value="ECO:0007669"/>
    <property type="project" value="UniProtKB-KW"/>
</dbReference>
<dbReference type="PANTHER" id="PTHR43329">
    <property type="entry name" value="EPOXIDE HYDROLASE"/>
    <property type="match status" value="1"/>
</dbReference>
<accession>A0ABR4FNG5</accession>
<dbReference type="PRINTS" id="PR00412">
    <property type="entry name" value="EPOXHYDRLASE"/>
</dbReference>
<evidence type="ECO:0000313" key="5">
    <source>
        <dbReference type="Proteomes" id="UP001610563"/>
    </source>
</evidence>
<evidence type="ECO:0000256" key="1">
    <source>
        <dbReference type="ARBA" id="ARBA00022801"/>
    </source>
</evidence>
<dbReference type="Gene3D" id="3.40.50.1820">
    <property type="entry name" value="alpha/beta hydrolase"/>
    <property type="match status" value="1"/>
</dbReference>
<dbReference type="InterPro" id="IPR029058">
    <property type="entry name" value="AB_hydrolase_fold"/>
</dbReference>
<keyword evidence="5" id="KW-1185">Reference proteome</keyword>
<gene>
    <name evidence="4" type="ORF">BJX66DRAFT_316224</name>
</gene>
<dbReference type="Proteomes" id="UP001610563">
    <property type="component" value="Unassembled WGS sequence"/>
</dbReference>
<proteinExistence type="inferred from homology"/>
<evidence type="ECO:0000259" key="3">
    <source>
        <dbReference type="Pfam" id="PF00561"/>
    </source>
</evidence>
<evidence type="ECO:0000256" key="2">
    <source>
        <dbReference type="ARBA" id="ARBA00038334"/>
    </source>
</evidence>
<comment type="caution">
    <text evidence="4">The sequence shown here is derived from an EMBL/GenBank/DDBJ whole genome shotgun (WGS) entry which is preliminary data.</text>
</comment>
<feature type="domain" description="AB hydrolase-1" evidence="3">
    <location>
        <begin position="29"/>
        <end position="309"/>
    </location>
</feature>
<sequence>MERLTRKEHTTTRNYTYTYYHIIQSPEKPTLLLQHGFPDDHTLWARTLPSLLTSGHSILVPDLLGYNGTSKPTNTEAYNSKGLASDLAEILEHENIDIIISIGHDWGSYMAQRMWLWFPEKVAGLIMLNIAYDPPAPFDLDAANAAIAKETGLPRLAYWEFFSSPDCADAMSANIDSWFEALHGEPDNWLETLFCHRDALSDFVRQGKRVPLHTYAEPLRDNWVNTFREFGFVGPLQWYLVKVSGIQWEVEKELPKEKYVVTVPALFIGAKKDTVCTTAAIDVPREQGLLPELTVREVDTGHWPMLEAPEATREVIVKWLAEQAWHY</sequence>
<dbReference type="SUPFAM" id="SSF53474">
    <property type="entry name" value="alpha/beta-Hydrolases"/>
    <property type="match status" value="1"/>
</dbReference>
<evidence type="ECO:0000313" key="4">
    <source>
        <dbReference type="EMBL" id="KAL2784773.1"/>
    </source>
</evidence>
<dbReference type="Pfam" id="PF00561">
    <property type="entry name" value="Abhydrolase_1"/>
    <property type="match status" value="1"/>
</dbReference>
<reference evidence="4 5" key="1">
    <citation type="submission" date="2024-07" db="EMBL/GenBank/DDBJ databases">
        <title>Section-level genome sequencing and comparative genomics of Aspergillus sections Usti and Cavernicolus.</title>
        <authorList>
            <consortium name="Lawrence Berkeley National Laboratory"/>
            <person name="Nybo J.L."/>
            <person name="Vesth T.C."/>
            <person name="Theobald S."/>
            <person name="Frisvad J.C."/>
            <person name="Larsen T.O."/>
            <person name="Kjaerboelling I."/>
            <person name="Rothschild-Mancinelli K."/>
            <person name="Lyhne E.K."/>
            <person name="Kogle M.E."/>
            <person name="Barry K."/>
            <person name="Clum A."/>
            <person name="Na H."/>
            <person name="Ledsgaard L."/>
            <person name="Lin J."/>
            <person name="Lipzen A."/>
            <person name="Kuo A."/>
            <person name="Riley R."/>
            <person name="Mondo S."/>
            <person name="Labutti K."/>
            <person name="Haridas S."/>
            <person name="Pangalinan J."/>
            <person name="Salamov A.A."/>
            <person name="Simmons B.A."/>
            <person name="Magnuson J.K."/>
            <person name="Chen J."/>
            <person name="Drula E."/>
            <person name="Henrissat B."/>
            <person name="Wiebenga A."/>
            <person name="Lubbers R.J."/>
            <person name="Gomes A.C."/>
            <person name="Makela M.R."/>
            <person name="Stajich J."/>
            <person name="Grigoriev I.V."/>
            <person name="Mortensen U.H."/>
            <person name="De Vries R.P."/>
            <person name="Baker S.E."/>
            <person name="Andersen M.R."/>
        </authorList>
    </citation>
    <scope>NUCLEOTIDE SEQUENCE [LARGE SCALE GENOMIC DNA]</scope>
    <source>
        <strain evidence="4 5">CBS 209.92</strain>
    </source>
</reference>
<dbReference type="InterPro" id="IPR000073">
    <property type="entry name" value="AB_hydrolase_1"/>
</dbReference>
<protein>
    <submittedName>
        <fullName evidence="4">Alpha/Beta hydrolase protein</fullName>
    </submittedName>
</protein>
<keyword evidence="1 4" id="KW-0378">Hydrolase</keyword>
<organism evidence="4 5">
    <name type="scientific">Aspergillus keveii</name>
    <dbReference type="NCBI Taxonomy" id="714993"/>
    <lineage>
        <taxon>Eukaryota</taxon>
        <taxon>Fungi</taxon>
        <taxon>Dikarya</taxon>
        <taxon>Ascomycota</taxon>
        <taxon>Pezizomycotina</taxon>
        <taxon>Eurotiomycetes</taxon>
        <taxon>Eurotiomycetidae</taxon>
        <taxon>Eurotiales</taxon>
        <taxon>Aspergillaceae</taxon>
        <taxon>Aspergillus</taxon>
        <taxon>Aspergillus subgen. Nidulantes</taxon>
    </lineage>
</organism>
<comment type="similarity">
    <text evidence="2">Belongs to the AB hydrolase superfamily. Epoxide hydrolase family.</text>
</comment>
<dbReference type="EMBL" id="JBFTWV010000167">
    <property type="protein sequence ID" value="KAL2784773.1"/>
    <property type="molecule type" value="Genomic_DNA"/>
</dbReference>
<dbReference type="InterPro" id="IPR000639">
    <property type="entry name" value="Epox_hydrolase-like"/>
</dbReference>
<name>A0ABR4FNG5_9EURO</name>